<dbReference type="Proteomes" id="UP001070176">
    <property type="component" value="Unassembled WGS sequence"/>
</dbReference>
<evidence type="ECO:0000259" key="1">
    <source>
        <dbReference type="Pfam" id="PF00149"/>
    </source>
</evidence>
<sequence length="219" mass="25569">MRILIFGDVHGNLISLEELFKIEKDNYDQFVCHGDTVNYGPWTNECLEFLSQQPNGTFLKGNHEEYFLEKFYPGSNEIAKSFFEFCYPQFDEKYLPLISKFQDRYSIGDFKVTHSIEGLYIFKDTNVEKLNFEDNTVVGHSHQQFHRVINDKNLYNTGSLGQNRGLLDVANYLVIDTRTNTVELKGFVFDIQKVISKMEDLAYPSICLNYYKSKNTLNK</sequence>
<dbReference type="PIRSF" id="PIRSF000883">
    <property type="entry name" value="Pesterase_MJ0912"/>
    <property type="match status" value="1"/>
</dbReference>
<dbReference type="EMBL" id="JAOVZV010000002">
    <property type="protein sequence ID" value="MCX8531507.1"/>
    <property type="molecule type" value="Genomic_DNA"/>
</dbReference>
<protein>
    <submittedName>
        <fullName evidence="2">Metallophosphoesterase</fullName>
    </submittedName>
</protein>
<dbReference type="RefSeq" id="WP_267280156.1">
    <property type="nucleotide sequence ID" value="NZ_JAOVZV010000002.1"/>
</dbReference>
<dbReference type="SUPFAM" id="SSF56300">
    <property type="entry name" value="Metallo-dependent phosphatases"/>
    <property type="match status" value="1"/>
</dbReference>
<dbReference type="InterPro" id="IPR029052">
    <property type="entry name" value="Metallo-depent_PP-like"/>
</dbReference>
<dbReference type="InterPro" id="IPR004843">
    <property type="entry name" value="Calcineurin-like_PHP"/>
</dbReference>
<evidence type="ECO:0000313" key="3">
    <source>
        <dbReference type="Proteomes" id="UP001070176"/>
    </source>
</evidence>
<keyword evidence="3" id="KW-1185">Reference proteome</keyword>
<organism evidence="2 3">
    <name type="scientific">Chryseobacterium luquanense</name>
    <dbReference type="NCBI Taxonomy" id="2983766"/>
    <lineage>
        <taxon>Bacteria</taxon>
        <taxon>Pseudomonadati</taxon>
        <taxon>Bacteroidota</taxon>
        <taxon>Flavobacteriia</taxon>
        <taxon>Flavobacteriales</taxon>
        <taxon>Weeksellaceae</taxon>
        <taxon>Chryseobacterium group</taxon>
        <taxon>Chryseobacterium</taxon>
    </lineage>
</organism>
<name>A0ABT3Y050_9FLAO</name>
<gene>
    <name evidence="2" type="ORF">OEA66_03950</name>
</gene>
<reference evidence="2" key="1">
    <citation type="submission" date="2022-10" db="EMBL/GenBank/DDBJ databases">
        <title>Chryseobacterium sp. nov., a novel bacterial species.</title>
        <authorList>
            <person name="Cao Y."/>
        </authorList>
    </citation>
    <scope>NUCLEOTIDE SEQUENCE</scope>
    <source>
        <strain evidence="2">KC 927</strain>
    </source>
</reference>
<dbReference type="Pfam" id="PF00149">
    <property type="entry name" value="Metallophos"/>
    <property type="match status" value="1"/>
</dbReference>
<dbReference type="InterPro" id="IPR050126">
    <property type="entry name" value="Ap4A_hydrolase"/>
</dbReference>
<dbReference type="PANTHER" id="PTHR42850:SF2">
    <property type="entry name" value="BLL5683 PROTEIN"/>
    <property type="match status" value="1"/>
</dbReference>
<dbReference type="Gene3D" id="3.60.21.10">
    <property type="match status" value="1"/>
</dbReference>
<proteinExistence type="predicted"/>
<feature type="domain" description="Calcineurin-like phosphoesterase" evidence="1">
    <location>
        <begin position="1"/>
        <end position="134"/>
    </location>
</feature>
<dbReference type="InterPro" id="IPR011152">
    <property type="entry name" value="Pesterase_MJ0912"/>
</dbReference>
<comment type="caution">
    <text evidence="2">The sequence shown here is derived from an EMBL/GenBank/DDBJ whole genome shotgun (WGS) entry which is preliminary data.</text>
</comment>
<evidence type="ECO:0000313" key="2">
    <source>
        <dbReference type="EMBL" id="MCX8531507.1"/>
    </source>
</evidence>
<accession>A0ABT3Y050</accession>
<dbReference type="PANTHER" id="PTHR42850">
    <property type="entry name" value="METALLOPHOSPHOESTERASE"/>
    <property type="match status" value="1"/>
</dbReference>